<feature type="compositionally biased region" description="Basic and acidic residues" evidence="1">
    <location>
        <begin position="372"/>
        <end position="385"/>
    </location>
</feature>
<accession>A0A812SBT2</accession>
<dbReference type="AlphaFoldDB" id="A0A812SBT2"/>
<feature type="region of interest" description="Disordered" evidence="1">
    <location>
        <begin position="650"/>
        <end position="697"/>
    </location>
</feature>
<dbReference type="EMBL" id="CAJNDS010002429">
    <property type="protein sequence ID" value="CAE7470158.1"/>
    <property type="molecule type" value="Genomic_DNA"/>
</dbReference>
<dbReference type="OrthoDB" id="5365701at2759"/>
<keyword evidence="3" id="KW-1185">Reference proteome</keyword>
<feature type="region of interest" description="Disordered" evidence="1">
    <location>
        <begin position="288"/>
        <end position="385"/>
    </location>
</feature>
<evidence type="ECO:0000313" key="3">
    <source>
        <dbReference type="Proteomes" id="UP000604046"/>
    </source>
</evidence>
<evidence type="ECO:0000256" key="1">
    <source>
        <dbReference type="SAM" id="MobiDB-lite"/>
    </source>
</evidence>
<feature type="region of interest" description="Disordered" evidence="1">
    <location>
        <begin position="526"/>
        <end position="562"/>
    </location>
</feature>
<sequence length="838" mass="90878">MEKSAAQCLVDLIPKLRQRLQDTPRSARAPRTPPKIARRAPKPKAVARDNQTEGAMASRQPSEDLKATSAPIPAPHTPPWSDVAKADTASVANALIAAPSTPPRPASNQPQVVPARFRVELVEQLMQPHLSHPSPAVAAGAGGERPKAPALPQAAPRPKVIPTRKPQAPLSAAVSLKTARPKVMPSPPSPLSPQSPQPPPAPAPLTPPREPSGMHCEPATAQEANPPKERQSALRRKAVPKPSRASMPAELAVDLTTAPDEVQVLAERPGTGLTGVLAGGFAEEVEMVDSSQEAMKIENQRKRQQQKGPKLLQAKPKPLASKPDELSEEQRFQKAQEEQQEEWSWSQPEEQLLAEKEAQDEQQEEWSWWQEQKAEPEEQLLEKEALDAKVEEWSWWQQQKAQPEELEQEAQDEKMEEWSCWQQQKAQPEEQLLEQEAQEERQEEWWWQQQQRSFAEAVAPVPECDGPVAMSADFAEDQTEEPMETVETVAEETATESMEEPDVETEMSETLLDALEAQISAEAERVQELERQLRADSVGPVGSDTETETEEEAETRPAKVPKLHEDAKHLIHRYGASHSLLLTSPSTPPLEQELPTPTGPTGPAGFSDADADLAAPRTPPLWESPEAVQGVAPLLANLLSGDSGGFPATAGSAGVTHAQCSPKSPPTAPTPMAKPELPEVDAPPDPEEPPQTARGSLAPEPQVVPLLLQSQPPQPASAFIPQEWTAAANSSRRASTLEELVGQPTPTLPMPPVVTGPERETVKTEDGLHNALIRAVLDVVPGSVPQSPHEPATMAAAAGTMFASAMELYRDSMLMSSAATSLAERMWLGDCDLVSSAE</sequence>
<feature type="region of interest" description="Disordered" evidence="1">
    <location>
        <begin position="579"/>
        <end position="624"/>
    </location>
</feature>
<feature type="region of interest" description="Disordered" evidence="1">
    <location>
        <begin position="475"/>
        <end position="508"/>
    </location>
</feature>
<organism evidence="2 3">
    <name type="scientific">Symbiodinium natans</name>
    <dbReference type="NCBI Taxonomy" id="878477"/>
    <lineage>
        <taxon>Eukaryota</taxon>
        <taxon>Sar</taxon>
        <taxon>Alveolata</taxon>
        <taxon>Dinophyceae</taxon>
        <taxon>Suessiales</taxon>
        <taxon>Symbiodiniaceae</taxon>
        <taxon>Symbiodinium</taxon>
    </lineage>
</organism>
<evidence type="ECO:0000313" key="2">
    <source>
        <dbReference type="EMBL" id="CAE7470158.1"/>
    </source>
</evidence>
<feature type="region of interest" description="Disordered" evidence="1">
    <location>
        <begin position="16"/>
        <end position="79"/>
    </location>
</feature>
<comment type="caution">
    <text evidence="2">The sequence shown here is derived from an EMBL/GenBank/DDBJ whole genome shotgun (WGS) entry which is preliminary data.</text>
</comment>
<feature type="compositionally biased region" description="Low complexity" evidence="1">
    <location>
        <begin position="579"/>
        <end position="603"/>
    </location>
</feature>
<dbReference type="Proteomes" id="UP000604046">
    <property type="component" value="Unassembled WGS sequence"/>
</dbReference>
<feature type="compositionally biased region" description="Acidic residues" evidence="1">
    <location>
        <begin position="475"/>
        <end position="507"/>
    </location>
</feature>
<gene>
    <name evidence="2" type="ORF">SNAT2548_LOCUS26362</name>
</gene>
<feature type="region of interest" description="Disordered" evidence="1">
    <location>
        <begin position="397"/>
        <end position="423"/>
    </location>
</feature>
<feature type="region of interest" description="Disordered" evidence="1">
    <location>
        <begin position="130"/>
        <end position="249"/>
    </location>
</feature>
<feature type="compositionally biased region" description="Basic and acidic residues" evidence="1">
    <location>
        <begin position="322"/>
        <end position="337"/>
    </location>
</feature>
<reference evidence="2" key="1">
    <citation type="submission" date="2021-02" db="EMBL/GenBank/DDBJ databases">
        <authorList>
            <person name="Dougan E. K."/>
            <person name="Rhodes N."/>
            <person name="Thang M."/>
            <person name="Chan C."/>
        </authorList>
    </citation>
    <scope>NUCLEOTIDE SEQUENCE</scope>
</reference>
<feature type="compositionally biased region" description="Pro residues" evidence="1">
    <location>
        <begin position="184"/>
        <end position="210"/>
    </location>
</feature>
<protein>
    <submittedName>
        <fullName evidence="2">Uncharacterized protein</fullName>
    </submittedName>
</protein>
<feature type="compositionally biased region" description="Acidic residues" evidence="1">
    <location>
        <begin position="678"/>
        <end position="688"/>
    </location>
</feature>
<proteinExistence type="predicted"/>
<name>A0A812SBT2_9DINO</name>
<feature type="compositionally biased region" description="Low complexity" evidence="1">
    <location>
        <begin position="342"/>
        <end position="351"/>
    </location>
</feature>